<name>A0A4Z0BWI3_9BURK</name>
<gene>
    <name evidence="2" type="ORF">EZ313_13910</name>
</gene>
<dbReference type="AlphaFoldDB" id="A0A4Z0BWI3"/>
<proteinExistence type="predicted"/>
<feature type="region of interest" description="Disordered" evidence="1">
    <location>
        <begin position="1"/>
        <end position="63"/>
    </location>
</feature>
<evidence type="ECO:0000256" key="1">
    <source>
        <dbReference type="SAM" id="MobiDB-lite"/>
    </source>
</evidence>
<evidence type="ECO:0000313" key="2">
    <source>
        <dbReference type="EMBL" id="TFZ02359.1"/>
    </source>
</evidence>
<keyword evidence="3" id="KW-1185">Reference proteome</keyword>
<sequence>MEPDQKPAAGGEPQQGRRIPNSDMQAEDAGTAESGNEDEGRSSASESAMKETDKTDKESGGSR</sequence>
<dbReference type="Proteomes" id="UP000298180">
    <property type="component" value="Unassembled WGS sequence"/>
</dbReference>
<reference evidence="2 3" key="1">
    <citation type="submission" date="2019-03" db="EMBL/GenBank/DDBJ databases">
        <title>Ramlibacter henchirensis DSM 14656, whole genome shotgun sequence.</title>
        <authorList>
            <person name="Zhang X."/>
            <person name="Feng G."/>
            <person name="Zhu H."/>
        </authorList>
    </citation>
    <scope>NUCLEOTIDE SEQUENCE [LARGE SCALE GENOMIC DNA]</scope>
    <source>
        <strain evidence="2 3">DSM 14656</strain>
    </source>
</reference>
<protein>
    <submittedName>
        <fullName evidence="2">Uncharacterized protein</fullName>
    </submittedName>
</protein>
<accession>A0A4Z0BWI3</accession>
<evidence type="ECO:0000313" key="3">
    <source>
        <dbReference type="Proteomes" id="UP000298180"/>
    </source>
</evidence>
<feature type="compositionally biased region" description="Basic and acidic residues" evidence="1">
    <location>
        <begin position="48"/>
        <end position="63"/>
    </location>
</feature>
<comment type="caution">
    <text evidence="2">The sequence shown here is derived from an EMBL/GenBank/DDBJ whole genome shotgun (WGS) entry which is preliminary data.</text>
</comment>
<dbReference type="RefSeq" id="WP_135263886.1">
    <property type="nucleotide sequence ID" value="NZ_SMLM01000002.1"/>
</dbReference>
<dbReference type="EMBL" id="SMLM01000002">
    <property type="protein sequence ID" value="TFZ02359.1"/>
    <property type="molecule type" value="Genomic_DNA"/>
</dbReference>
<organism evidence="2 3">
    <name type="scientific">Ramlibacter henchirensis</name>
    <dbReference type="NCBI Taxonomy" id="204072"/>
    <lineage>
        <taxon>Bacteria</taxon>
        <taxon>Pseudomonadati</taxon>
        <taxon>Pseudomonadota</taxon>
        <taxon>Betaproteobacteria</taxon>
        <taxon>Burkholderiales</taxon>
        <taxon>Comamonadaceae</taxon>
        <taxon>Ramlibacter</taxon>
    </lineage>
</organism>
<dbReference type="OrthoDB" id="9910352at2"/>